<accession>A0ACB8RKD8</accession>
<name>A0ACB8RKD8_9AGAM</name>
<dbReference type="EMBL" id="MU275975">
    <property type="protein sequence ID" value="KAI0044681.1"/>
    <property type="molecule type" value="Genomic_DNA"/>
</dbReference>
<reference evidence="1" key="2">
    <citation type="journal article" date="2022" name="New Phytol.">
        <title>Evolutionary transition to the ectomycorrhizal habit in the genomes of a hyperdiverse lineage of mushroom-forming fungi.</title>
        <authorList>
            <person name="Looney B."/>
            <person name="Miyauchi S."/>
            <person name="Morin E."/>
            <person name="Drula E."/>
            <person name="Courty P.E."/>
            <person name="Kohler A."/>
            <person name="Kuo A."/>
            <person name="LaButti K."/>
            <person name="Pangilinan J."/>
            <person name="Lipzen A."/>
            <person name="Riley R."/>
            <person name="Andreopoulos W."/>
            <person name="He G."/>
            <person name="Johnson J."/>
            <person name="Nolan M."/>
            <person name="Tritt A."/>
            <person name="Barry K.W."/>
            <person name="Grigoriev I.V."/>
            <person name="Nagy L.G."/>
            <person name="Hibbett D."/>
            <person name="Henrissat B."/>
            <person name="Matheny P.B."/>
            <person name="Labbe J."/>
            <person name="Martin F.M."/>
        </authorList>
    </citation>
    <scope>NUCLEOTIDE SEQUENCE</scope>
    <source>
        <strain evidence="1">FP105234-sp</strain>
    </source>
</reference>
<reference evidence="1" key="1">
    <citation type="submission" date="2021-02" db="EMBL/GenBank/DDBJ databases">
        <authorList>
            <consortium name="DOE Joint Genome Institute"/>
            <person name="Ahrendt S."/>
            <person name="Looney B.P."/>
            <person name="Miyauchi S."/>
            <person name="Morin E."/>
            <person name="Drula E."/>
            <person name="Courty P.E."/>
            <person name="Chicoki N."/>
            <person name="Fauchery L."/>
            <person name="Kohler A."/>
            <person name="Kuo A."/>
            <person name="Labutti K."/>
            <person name="Pangilinan J."/>
            <person name="Lipzen A."/>
            <person name="Riley R."/>
            <person name="Andreopoulos W."/>
            <person name="He G."/>
            <person name="Johnson J."/>
            <person name="Barry K.W."/>
            <person name="Grigoriev I.V."/>
            <person name="Nagy L."/>
            <person name="Hibbett D."/>
            <person name="Henrissat B."/>
            <person name="Matheny P.B."/>
            <person name="Labbe J."/>
            <person name="Martin F."/>
        </authorList>
    </citation>
    <scope>NUCLEOTIDE SEQUENCE</scope>
    <source>
        <strain evidence="1">FP105234-sp</strain>
    </source>
</reference>
<gene>
    <name evidence="1" type="ORF">FA95DRAFT_1562007</name>
</gene>
<sequence>MFAGAFGDKPGVPLDPLAIPGAHGMYAQDVSPASFAPDASSGPPSPHAGPFTPTTLETIQMPADAWQQHTGLGLAPPPPSSADSSALPHTLEYQPYAWQPNMWTHGGEPLFNEDFDLSLIPPIALDVPKFDVVGERDHDATPTGGCAPQFAACDGDDGGRDPFMQGFRFDDHLMSGDGF</sequence>
<dbReference type="Proteomes" id="UP000814033">
    <property type="component" value="Unassembled WGS sequence"/>
</dbReference>
<protein>
    <submittedName>
        <fullName evidence="1">Uncharacterized protein</fullName>
    </submittedName>
</protein>
<evidence type="ECO:0000313" key="1">
    <source>
        <dbReference type="EMBL" id="KAI0044681.1"/>
    </source>
</evidence>
<proteinExistence type="predicted"/>
<evidence type="ECO:0000313" key="2">
    <source>
        <dbReference type="Proteomes" id="UP000814033"/>
    </source>
</evidence>
<keyword evidence="2" id="KW-1185">Reference proteome</keyword>
<comment type="caution">
    <text evidence="1">The sequence shown here is derived from an EMBL/GenBank/DDBJ whole genome shotgun (WGS) entry which is preliminary data.</text>
</comment>
<organism evidence="1 2">
    <name type="scientific">Auriscalpium vulgare</name>
    <dbReference type="NCBI Taxonomy" id="40419"/>
    <lineage>
        <taxon>Eukaryota</taxon>
        <taxon>Fungi</taxon>
        <taxon>Dikarya</taxon>
        <taxon>Basidiomycota</taxon>
        <taxon>Agaricomycotina</taxon>
        <taxon>Agaricomycetes</taxon>
        <taxon>Russulales</taxon>
        <taxon>Auriscalpiaceae</taxon>
        <taxon>Auriscalpium</taxon>
    </lineage>
</organism>